<dbReference type="VEuPathDB" id="FungiDB:PSHT_00424"/>
<keyword evidence="5" id="KW-0548">Nucleotidyltransferase</keyword>
<dbReference type="AlphaFoldDB" id="A0A2S4WN67"/>
<dbReference type="Pfam" id="PF22936">
    <property type="entry name" value="Pol_BBD"/>
    <property type="match status" value="1"/>
</dbReference>
<keyword evidence="17" id="KW-0917">Virion maturation</keyword>
<evidence type="ECO:0000256" key="13">
    <source>
        <dbReference type="ARBA" id="ARBA00022884"/>
    </source>
</evidence>
<keyword evidence="16" id="KW-0239">DNA-directed DNA polymerase</keyword>
<dbReference type="GO" id="GO:0008233">
    <property type="term" value="F:peptidase activity"/>
    <property type="evidence" value="ECO:0007669"/>
    <property type="project" value="UniProtKB-KW"/>
</dbReference>
<dbReference type="GO" id="GO:0006310">
    <property type="term" value="P:DNA recombination"/>
    <property type="evidence" value="ECO:0007669"/>
    <property type="project" value="UniProtKB-KW"/>
</dbReference>
<dbReference type="InterPro" id="IPR039537">
    <property type="entry name" value="Retrotran_Ty1/copia-like"/>
</dbReference>
<keyword evidence="7" id="KW-0479">Metal-binding</keyword>
<evidence type="ECO:0000256" key="9">
    <source>
        <dbReference type="ARBA" id="ARBA00022759"/>
    </source>
</evidence>
<dbReference type="GO" id="GO:0003964">
    <property type="term" value="F:RNA-directed DNA polymerase activity"/>
    <property type="evidence" value="ECO:0007669"/>
    <property type="project" value="UniProtKB-KW"/>
</dbReference>
<evidence type="ECO:0000256" key="17">
    <source>
        <dbReference type="ARBA" id="ARBA00023113"/>
    </source>
</evidence>
<dbReference type="OrthoDB" id="2506336at2759"/>
<comment type="catalytic activity">
    <reaction evidence="21">
        <text>DNA(n) + a 2'-deoxyribonucleoside 5'-triphosphate = DNA(n+1) + diphosphate</text>
        <dbReference type="Rhea" id="RHEA:22508"/>
        <dbReference type="Rhea" id="RHEA-COMP:17339"/>
        <dbReference type="Rhea" id="RHEA-COMP:17340"/>
        <dbReference type="ChEBI" id="CHEBI:33019"/>
        <dbReference type="ChEBI" id="CHEBI:61560"/>
        <dbReference type="ChEBI" id="CHEBI:173112"/>
        <dbReference type="EC" id="2.7.7.7"/>
    </reaction>
</comment>
<dbReference type="InterPro" id="IPR036397">
    <property type="entry name" value="RNaseH_sf"/>
</dbReference>
<dbReference type="GO" id="GO:0003723">
    <property type="term" value="F:RNA binding"/>
    <property type="evidence" value="ECO:0007669"/>
    <property type="project" value="UniProtKB-KW"/>
</dbReference>
<keyword evidence="3" id="KW-1188">Viral release from host cell</keyword>
<evidence type="ECO:0000256" key="6">
    <source>
        <dbReference type="ARBA" id="ARBA00022722"/>
    </source>
</evidence>
<feature type="compositionally biased region" description="Low complexity" evidence="22">
    <location>
        <begin position="728"/>
        <end position="749"/>
    </location>
</feature>
<dbReference type="PROSITE" id="PS50994">
    <property type="entry name" value="INTEGRASE"/>
    <property type="match status" value="1"/>
</dbReference>
<comment type="function">
    <text evidence="1">The aspartyl protease (PR) mediates the proteolytic cleavages of the Gag and Gag-Pol polyproteins after assembly of the VLP.</text>
</comment>
<keyword evidence="6" id="KW-0540">Nuclease</keyword>
<evidence type="ECO:0000256" key="21">
    <source>
        <dbReference type="ARBA" id="ARBA00049244"/>
    </source>
</evidence>
<reference evidence="25" key="2">
    <citation type="journal article" date="2018" name="BMC Genomics">
        <title>Genomic insights into host adaptation between the wheat stripe rust pathogen (Puccinia striiformis f. sp. tritici) and the barley stripe rust pathogen (Puccinia striiformis f. sp. hordei).</title>
        <authorList>
            <person name="Xia C."/>
            <person name="Wang M."/>
            <person name="Yin C."/>
            <person name="Cornejo O.E."/>
            <person name="Hulbert S.H."/>
            <person name="Chen X."/>
        </authorList>
    </citation>
    <scope>NUCLEOTIDE SEQUENCE [LARGE SCALE GENOMIC DNA]</scope>
    <source>
        <strain evidence="25">93TX-2</strain>
    </source>
</reference>
<keyword evidence="11" id="KW-0067">ATP-binding</keyword>
<keyword evidence="4" id="KW-0645">Protease</keyword>
<evidence type="ECO:0000256" key="22">
    <source>
        <dbReference type="SAM" id="MobiDB-lite"/>
    </source>
</evidence>
<evidence type="ECO:0000256" key="12">
    <source>
        <dbReference type="ARBA" id="ARBA00022842"/>
    </source>
</evidence>
<dbReference type="Pfam" id="PF07727">
    <property type="entry name" value="RVT_2"/>
    <property type="match status" value="1"/>
</dbReference>
<keyword evidence="10" id="KW-0378">Hydrolase</keyword>
<reference evidence="25" key="3">
    <citation type="journal article" date="2018" name="Mol. Plant Microbe Interact.">
        <title>Genome sequence resources for the wheat stripe rust pathogen (Puccinia striiformis f. sp. tritici) and the barley stripe rust pathogen (Puccinia striiformis f. sp. hordei).</title>
        <authorList>
            <person name="Xia C."/>
            <person name="Wang M."/>
            <person name="Yin C."/>
            <person name="Cornejo O.E."/>
            <person name="Hulbert S.H."/>
            <person name="Chen X."/>
        </authorList>
    </citation>
    <scope>NUCLEOTIDE SEQUENCE [LARGE SCALE GENOMIC DNA]</scope>
    <source>
        <strain evidence="25">93TX-2</strain>
    </source>
</reference>
<keyword evidence="9" id="KW-0255">Endonuclease</keyword>
<dbReference type="InterPro" id="IPR054722">
    <property type="entry name" value="PolX-like_BBD"/>
</dbReference>
<keyword evidence="19" id="KW-0511">Multifunctional enzyme</keyword>
<evidence type="ECO:0000256" key="2">
    <source>
        <dbReference type="ARBA" id="ARBA00022578"/>
    </source>
</evidence>
<evidence type="ECO:0000256" key="18">
    <source>
        <dbReference type="ARBA" id="ARBA00023172"/>
    </source>
</evidence>
<reference evidence="24 25" key="1">
    <citation type="submission" date="2017-12" db="EMBL/GenBank/DDBJ databases">
        <title>Gene loss provides genomic basis for host adaptation in cereal stripe rust fungi.</title>
        <authorList>
            <person name="Xia C."/>
        </authorList>
    </citation>
    <scope>NUCLEOTIDE SEQUENCE [LARGE SCALE GENOMIC DNA]</scope>
    <source>
        <strain evidence="24 25">93TX-2</strain>
    </source>
</reference>
<evidence type="ECO:0000256" key="4">
    <source>
        <dbReference type="ARBA" id="ARBA00022670"/>
    </source>
</evidence>
<dbReference type="GO" id="GO:0005524">
    <property type="term" value="F:ATP binding"/>
    <property type="evidence" value="ECO:0007669"/>
    <property type="project" value="UniProtKB-KW"/>
</dbReference>
<evidence type="ECO:0000256" key="20">
    <source>
        <dbReference type="ARBA" id="ARBA00048173"/>
    </source>
</evidence>
<keyword evidence="15" id="KW-0695">RNA-directed DNA polymerase</keyword>
<accession>A0A2S4WN67</accession>
<dbReference type="Proteomes" id="UP000238274">
    <property type="component" value="Unassembled WGS sequence"/>
</dbReference>
<evidence type="ECO:0000256" key="10">
    <source>
        <dbReference type="ARBA" id="ARBA00022801"/>
    </source>
</evidence>
<dbReference type="PANTHER" id="PTHR42648">
    <property type="entry name" value="TRANSPOSASE, PUTATIVE-RELATED"/>
    <property type="match status" value="1"/>
</dbReference>
<evidence type="ECO:0000256" key="14">
    <source>
        <dbReference type="ARBA" id="ARBA00022908"/>
    </source>
</evidence>
<dbReference type="Gene3D" id="3.30.420.10">
    <property type="entry name" value="Ribonuclease H-like superfamily/Ribonuclease H"/>
    <property type="match status" value="1"/>
</dbReference>
<dbReference type="EMBL" id="PKSM01000003">
    <property type="protein sequence ID" value="POW23215.1"/>
    <property type="molecule type" value="Genomic_DNA"/>
</dbReference>
<evidence type="ECO:0000256" key="1">
    <source>
        <dbReference type="ARBA" id="ARBA00002180"/>
    </source>
</evidence>
<keyword evidence="8" id="KW-0547">Nucleotide-binding</keyword>
<evidence type="ECO:0000313" key="25">
    <source>
        <dbReference type="Proteomes" id="UP000238274"/>
    </source>
</evidence>
<dbReference type="InterPro" id="IPR013103">
    <property type="entry name" value="RVT_2"/>
</dbReference>
<evidence type="ECO:0000256" key="8">
    <source>
        <dbReference type="ARBA" id="ARBA00022741"/>
    </source>
</evidence>
<feature type="domain" description="Integrase catalytic" evidence="23">
    <location>
        <begin position="469"/>
        <end position="635"/>
    </location>
</feature>
<gene>
    <name evidence="24" type="ORF">PSHT_00424</name>
</gene>
<dbReference type="PANTHER" id="PTHR42648:SF11">
    <property type="entry name" value="TRANSPOSON TY4-P GAG-POL POLYPROTEIN"/>
    <property type="match status" value="1"/>
</dbReference>
<dbReference type="GO" id="GO:0006508">
    <property type="term" value="P:proteolysis"/>
    <property type="evidence" value="ECO:0007669"/>
    <property type="project" value="UniProtKB-KW"/>
</dbReference>
<keyword evidence="25" id="KW-1185">Reference proteome</keyword>
<comment type="catalytic activity">
    <reaction evidence="20">
        <text>DNA(n) + a 2'-deoxyribonucleoside 5'-triphosphate = DNA(n+1) + diphosphate</text>
        <dbReference type="Rhea" id="RHEA:22508"/>
        <dbReference type="Rhea" id="RHEA-COMP:17339"/>
        <dbReference type="Rhea" id="RHEA-COMP:17340"/>
        <dbReference type="ChEBI" id="CHEBI:33019"/>
        <dbReference type="ChEBI" id="CHEBI:61560"/>
        <dbReference type="ChEBI" id="CHEBI:173112"/>
        <dbReference type="EC" id="2.7.7.49"/>
    </reaction>
</comment>
<comment type="caution">
    <text evidence="24">The sequence shown here is derived from an EMBL/GenBank/DDBJ whole genome shotgun (WGS) entry which is preliminary data.</text>
</comment>
<dbReference type="GO" id="GO:0015074">
    <property type="term" value="P:DNA integration"/>
    <property type="evidence" value="ECO:0007669"/>
    <property type="project" value="UniProtKB-KW"/>
</dbReference>
<dbReference type="GO" id="GO:0004519">
    <property type="term" value="F:endonuclease activity"/>
    <property type="evidence" value="ECO:0007669"/>
    <property type="project" value="UniProtKB-KW"/>
</dbReference>
<evidence type="ECO:0000256" key="11">
    <source>
        <dbReference type="ARBA" id="ARBA00022840"/>
    </source>
</evidence>
<dbReference type="GO" id="GO:0005634">
    <property type="term" value="C:nucleus"/>
    <property type="evidence" value="ECO:0007669"/>
    <property type="project" value="UniProtKB-ARBA"/>
</dbReference>
<dbReference type="GO" id="GO:0046872">
    <property type="term" value="F:metal ion binding"/>
    <property type="evidence" value="ECO:0007669"/>
    <property type="project" value="UniProtKB-KW"/>
</dbReference>
<evidence type="ECO:0000256" key="19">
    <source>
        <dbReference type="ARBA" id="ARBA00023268"/>
    </source>
</evidence>
<dbReference type="InterPro" id="IPR057670">
    <property type="entry name" value="SH3_retrovirus"/>
</dbReference>
<evidence type="ECO:0000256" key="15">
    <source>
        <dbReference type="ARBA" id="ARBA00022918"/>
    </source>
</evidence>
<sequence length="1138" mass="126471">MSDHRALIPILTELNFKHWKRNIYSYCQSKNINDHLESDLVATATPEKIDDLQKEKNSAAGIMTLHMGDEYCTKFVTDENKSQPYTIWKLLNNHFLASTPQNQALVYEKFLNVTFESTISKFINTIDSHVADMRSVGLKIGIPKPDEIDVNEILLAEEIVHLLPSSLNYTKEVLYTKRPLTLAIVKSHLESKRLDGDVSVQIKSESAMRVVGPACKNGVHNPLATHPEEKCFQLHPDQEVEFRKRFAKKKAKVVIHQGGADHDTSSSGTAYLCAAKSAQTPSPQILLDSCCSDHMFSDKSLFVAYTPISSRVEIADGQFMQVVGTGYVYIMNTDGASYRFKALHIPSLSQPLLSFCRLFLKNCDLIRSGKDTLNLIDSTNNINLFSVKVVGQVLVANVSALVQKGQLSGSVSRSLKVQSIDSGLLHRRAGHPNGVALRKLFKIHSTTLTCKACRLSKSTRLPFLGKLSVSTHPLQYLYMDLSGKITPATIGGASYYLKITDAFSSFKHVYILKSKSDAFSQFKEFYQLVTNLHSRNVINVVTDGSGEFCSNEFEAWFKEKGINHQITAPYTPQQNSIAERGNRTTSEKAQALLKQANLPSSIWGEAVSTAVFYENITPMRQLKWSTPHELWFGHRFDSSRLRVFGCKAYVNIPKERRVGKFGDTAKEGIFVGYQLGIPNWRVLTAGRRIEYSHDVIFDETAYPGISPSAQAGTPILSDFFEDNEAVHSPSVPSPNDSAPSSSESSPAPSVYHSDNDSSDDIESQLLGVLDSSGATVGDLGPRVPTGTGCDETLSPQQTNASKPRPGFEYVPASQPAPLNISSDIDPANIITTRRRAAAAHHLLTATPFYDPLFAFSTIMDPQVTLSSPIPKTFSAAMASPEAEDWKRAVDIELEAMARLNVWQMVPFPEDRLLLGTVWVFRKKFDADGNLVKFKARLCAQGSAQVEGIDYDETYAPTGRPAALRAMLAVGINKGMDAPRVWYRELLAFFESIDFAPSPADPCLFISLVPGWKCFVHVYVDDMAIIDRFDNHVKLSQEKYVDGILAEYNMTNNRFVDTPMVPNTRLVASTENEREEFHQLGVNYRRAIGSINYLSVSTRPDIAFTVSQLSQHLENPGIKHWRAFLHLLRYLSGTKSAGI</sequence>
<proteinExistence type="predicted"/>
<evidence type="ECO:0000256" key="5">
    <source>
        <dbReference type="ARBA" id="ARBA00022695"/>
    </source>
</evidence>
<dbReference type="VEuPathDB" id="FungiDB:PSTT_01544"/>
<dbReference type="GO" id="GO:0003887">
    <property type="term" value="F:DNA-directed DNA polymerase activity"/>
    <property type="evidence" value="ECO:0007669"/>
    <property type="project" value="UniProtKB-KW"/>
</dbReference>
<evidence type="ECO:0000256" key="16">
    <source>
        <dbReference type="ARBA" id="ARBA00022932"/>
    </source>
</evidence>
<dbReference type="Pfam" id="PF25597">
    <property type="entry name" value="SH3_retrovirus"/>
    <property type="match status" value="1"/>
</dbReference>
<keyword evidence="2" id="KW-0815">Transposition</keyword>
<keyword evidence="18" id="KW-0233">DNA recombination</keyword>
<keyword evidence="16" id="KW-0808">Transferase</keyword>
<dbReference type="Pfam" id="PF00665">
    <property type="entry name" value="rve"/>
    <property type="match status" value="1"/>
</dbReference>
<protein>
    <recommendedName>
        <fullName evidence="23">Integrase catalytic domain-containing protein</fullName>
    </recommendedName>
</protein>
<keyword evidence="13" id="KW-0694">RNA-binding</keyword>
<dbReference type="InterPro" id="IPR012337">
    <property type="entry name" value="RNaseH-like_sf"/>
</dbReference>
<keyword evidence="12" id="KW-0460">Magnesium</keyword>
<feature type="region of interest" description="Disordered" evidence="22">
    <location>
        <begin position="772"/>
        <end position="823"/>
    </location>
</feature>
<feature type="region of interest" description="Disordered" evidence="22">
    <location>
        <begin position="725"/>
        <end position="760"/>
    </location>
</feature>
<name>A0A2S4WN67_9BASI</name>
<dbReference type="GO" id="GO:0032196">
    <property type="term" value="P:transposition"/>
    <property type="evidence" value="ECO:0007669"/>
    <property type="project" value="UniProtKB-KW"/>
</dbReference>
<evidence type="ECO:0000259" key="23">
    <source>
        <dbReference type="PROSITE" id="PS50994"/>
    </source>
</evidence>
<evidence type="ECO:0000256" key="3">
    <source>
        <dbReference type="ARBA" id="ARBA00022612"/>
    </source>
</evidence>
<evidence type="ECO:0000256" key="7">
    <source>
        <dbReference type="ARBA" id="ARBA00022723"/>
    </source>
</evidence>
<evidence type="ECO:0000313" key="24">
    <source>
        <dbReference type="EMBL" id="POW23215.1"/>
    </source>
</evidence>
<keyword evidence="14" id="KW-0229">DNA integration</keyword>
<dbReference type="Pfam" id="PF14223">
    <property type="entry name" value="Retrotran_gag_2"/>
    <property type="match status" value="1"/>
</dbReference>
<dbReference type="SUPFAM" id="SSF53098">
    <property type="entry name" value="Ribonuclease H-like"/>
    <property type="match status" value="1"/>
</dbReference>
<dbReference type="VEuPathDB" id="FungiDB:PSTT_11167"/>
<organism evidence="24 25">
    <name type="scientific">Puccinia striiformis</name>
    <dbReference type="NCBI Taxonomy" id="27350"/>
    <lineage>
        <taxon>Eukaryota</taxon>
        <taxon>Fungi</taxon>
        <taxon>Dikarya</taxon>
        <taxon>Basidiomycota</taxon>
        <taxon>Pucciniomycotina</taxon>
        <taxon>Pucciniomycetes</taxon>
        <taxon>Pucciniales</taxon>
        <taxon>Pucciniaceae</taxon>
        <taxon>Puccinia</taxon>
    </lineage>
</organism>
<dbReference type="InterPro" id="IPR001584">
    <property type="entry name" value="Integrase_cat-core"/>
</dbReference>